<protein>
    <submittedName>
        <fullName evidence="1">Uncharacterized protein</fullName>
    </submittedName>
</protein>
<evidence type="ECO:0000313" key="2">
    <source>
        <dbReference type="Proteomes" id="UP000280271"/>
    </source>
</evidence>
<keyword evidence="2" id="KW-1185">Reference proteome</keyword>
<reference evidence="1 2" key="1">
    <citation type="submission" date="2018-09" db="EMBL/GenBank/DDBJ databases">
        <title>The draft genome of Acinetobacter sp. strains.</title>
        <authorList>
            <person name="Qin J."/>
            <person name="Feng Y."/>
            <person name="Zong Z."/>
        </authorList>
    </citation>
    <scope>NUCLEOTIDE SEQUENCE [LARGE SCALE GENOMIC DNA]</scope>
    <source>
        <strain evidence="1 2">WCHAc060005</strain>
    </source>
</reference>
<dbReference type="EMBL" id="RCHC01000022">
    <property type="protein sequence ID" value="RLL18360.1"/>
    <property type="molecule type" value="Genomic_DNA"/>
</dbReference>
<dbReference type="Proteomes" id="UP000280271">
    <property type="component" value="Unassembled WGS sequence"/>
</dbReference>
<accession>A0ABX9TSV2</accession>
<proteinExistence type="predicted"/>
<sequence>MKLKTQQKDGAILKEAYQKTKKPHRFIEKVANRCKNRVIQQISRKYVKSSRFIDRSCLYCKKTSSKNKQNTAKE</sequence>
<organism evidence="1 2">
    <name type="scientific">Acinetobacter chengduensis</name>
    <dbReference type="NCBI Taxonomy" id="2420890"/>
    <lineage>
        <taxon>Bacteria</taxon>
        <taxon>Pseudomonadati</taxon>
        <taxon>Pseudomonadota</taxon>
        <taxon>Gammaproteobacteria</taxon>
        <taxon>Moraxellales</taxon>
        <taxon>Moraxellaceae</taxon>
        <taxon>Acinetobacter</taxon>
    </lineage>
</organism>
<dbReference type="RefSeq" id="WP_120375793.1">
    <property type="nucleotide sequence ID" value="NZ_RCHC01000022.1"/>
</dbReference>
<evidence type="ECO:0000313" key="1">
    <source>
        <dbReference type="EMBL" id="RLL18360.1"/>
    </source>
</evidence>
<comment type="caution">
    <text evidence="1">The sequence shown here is derived from an EMBL/GenBank/DDBJ whole genome shotgun (WGS) entry which is preliminary data.</text>
</comment>
<name>A0ABX9TSV2_9GAMM</name>
<gene>
    <name evidence="1" type="ORF">D9K81_15750</name>
</gene>